<dbReference type="Proteomes" id="UP000536442">
    <property type="component" value="Unassembled WGS sequence"/>
</dbReference>
<accession>A0A851HXX5</accession>
<dbReference type="Pfam" id="PF13579">
    <property type="entry name" value="Glyco_trans_4_4"/>
    <property type="match status" value="1"/>
</dbReference>
<evidence type="ECO:0000313" key="3">
    <source>
        <dbReference type="EMBL" id="NWN91785.1"/>
    </source>
</evidence>
<dbReference type="InterPro" id="IPR001296">
    <property type="entry name" value="Glyco_trans_1"/>
</dbReference>
<keyword evidence="4" id="KW-1185">Reference proteome</keyword>
<reference evidence="3 4" key="1">
    <citation type="submission" date="2020-03" db="EMBL/GenBank/DDBJ databases">
        <title>Metagenomic, metatranscriptomic, and metabolomic analyses revealed the key microbes and metabolic features during the fermentation of ganjang, Korean traditional soy sauce.</title>
        <authorList>
            <person name="Chun B.H."/>
            <person name="Jeon C.O."/>
        </authorList>
    </citation>
    <scope>NUCLEOTIDE SEQUENCE [LARGE SCALE GENOMIC DNA]</scope>
    <source>
        <strain evidence="3 4">KG14</strain>
    </source>
</reference>
<dbReference type="AlphaFoldDB" id="A0A851HXX5"/>
<dbReference type="EMBL" id="JABEVQ010000004">
    <property type="protein sequence ID" value="NWN91785.1"/>
    <property type="molecule type" value="Genomic_DNA"/>
</dbReference>
<name>A0A851HXX5_9GAMM</name>
<dbReference type="InterPro" id="IPR028098">
    <property type="entry name" value="Glyco_trans_4-like_N"/>
</dbReference>
<dbReference type="Pfam" id="PF00534">
    <property type="entry name" value="Glycos_transf_1"/>
    <property type="match status" value="1"/>
</dbReference>
<dbReference type="SUPFAM" id="SSF53756">
    <property type="entry name" value="UDP-Glycosyltransferase/glycogen phosphorylase"/>
    <property type="match status" value="1"/>
</dbReference>
<sequence length="430" mass="46612">MNSRPAVVLVAPCAFHLGWIGATRRLFHVARAVEELGLQVVLVAGRTTNSSIQRPIDEAFPGRVFRTGHNGDYPPLIGESGFLQRAWRATWKLQGPSVYWSKLSWGWGTALDVGGLLSSFASLQLDIALVWGVSAGYLDGAVGAERLAKSLSVPWIFELHDPPRRAGLGPDQQQVLNKFSGLLENTNRIVVTAKSYAEYLGAEFGVSAEKLETIHLTYERLGTSVGGADDIFRLVYAGSLDGGRSLRNLLLALSQAMRTNPQMKDSLHIELAGSGPGFAELEALAKTLGVREQITFHGLLAGGELTGLLERASAVVVQENKSPLQVPGKVFESLALEKPVLGLMWPDCEAAALLMKAGVGLIHSVEDVKGIECTLNKLWESWRNGREIVRPDTAYINSFSTRQLPYKVRRVFDGLISVPCAMPAESSAKG</sequence>
<protein>
    <submittedName>
        <fullName evidence="3">Glycosyltransferase</fullName>
    </submittedName>
</protein>
<feature type="domain" description="Glycosyl transferase family 1" evidence="1">
    <location>
        <begin position="253"/>
        <end position="341"/>
    </location>
</feature>
<evidence type="ECO:0000259" key="2">
    <source>
        <dbReference type="Pfam" id="PF13579"/>
    </source>
</evidence>
<dbReference type="GO" id="GO:0016757">
    <property type="term" value="F:glycosyltransferase activity"/>
    <property type="evidence" value="ECO:0007669"/>
    <property type="project" value="UniProtKB-ARBA"/>
</dbReference>
<proteinExistence type="predicted"/>
<feature type="domain" description="Glycosyltransferase subfamily 4-like N-terminal" evidence="2">
    <location>
        <begin position="21"/>
        <end position="216"/>
    </location>
</feature>
<evidence type="ECO:0000259" key="1">
    <source>
        <dbReference type="Pfam" id="PF00534"/>
    </source>
</evidence>
<comment type="caution">
    <text evidence="3">The sequence shown here is derived from an EMBL/GenBank/DDBJ whole genome shotgun (WGS) entry which is preliminary data.</text>
</comment>
<evidence type="ECO:0000313" key="4">
    <source>
        <dbReference type="Proteomes" id="UP000536442"/>
    </source>
</evidence>
<gene>
    <name evidence="3" type="ORF">HLV39_09825</name>
</gene>
<keyword evidence="3" id="KW-0808">Transferase</keyword>
<dbReference type="Gene3D" id="3.40.50.2000">
    <property type="entry name" value="Glycogen Phosphorylase B"/>
    <property type="match status" value="2"/>
</dbReference>
<organism evidence="3 4">
    <name type="scientific">Marinobacter adhaerens</name>
    <dbReference type="NCBI Taxonomy" id="1033846"/>
    <lineage>
        <taxon>Bacteria</taxon>
        <taxon>Pseudomonadati</taxon>
        <taxon>Pseudomonadota</taxon>
        <taxon>Gammaproteobacteria</taxon>
        <taxon>Pseudomonadales</taxon>
        <taxon>Marinobacteraceae</taxon>
        <taxon>Marinobacter</taxon>
    </lineage>
</organism>